<evidence type="ECO:0000256" key="1">
    <source>
        <dbReference type="ARBA" id="ARBA00004651"/>
    </source>
</evidence>
<organism evidence="8">
    <name type="scientific">hydrocarbon metagenome</name>
    <dbReference type="NCBI Taxonomy" id="938273"/>
    <lineage>
        <taxon>unclassified sequences</taxon>
        <taxon>metagenomes</taxon>
        <taxon>ecological metagenomes</taxon>
    </lineage>
</organism>
<keyword evidence="3 6" id="KW-0812">Transmembrane</keyword>
<protein>
    <submittedName>
        <fullName evidence="8">Cyclic beta-1,2-glucan modification transmembrane protein</fullName>
    </submittedName>
</protein>
<evidence type="ECO:0000259" key="7">
    <source>
        <dbReference type="Pfam" id="PF00884"/>
    </source>
</evidence>
<dbReference type="InterPro" id="IPR000917">
    <property type="entry name" value="Sulfatase_N"/>
</dbReference>
<evidence type="ECO:0000256" key="6">
    <source>
        <dbReference type="SAM" id="Phobius"/>
    </source>
</evidence>
<dbReference type="Gene3D" id="3.40.720.10">
    <property type="entry name" value="Alkaline Phosphatase, subunit A"/>
    <property type="match status" value="1"/>
</dbReference>
<feature type="transmembrane region" description="Helical" evidence="6">
    <location>
        <begin position="66"/>
        <end position="88"/>
    </location>
</feature>
<feature type="transmembrane region" description="Helical" evidence="6">
    <location>
        <begin position="39"/>
        <end position="59"/>
    </location>
</feature>
<sequence length="589" mass="65002">MRSRTVLFFLAALAALLFQETLARKSLGGAVSWIGEHPAAALLNVLLSGMVLAAVAALAGKWRAGLGLGCGLLGLMALTNSVKLGMLSTPFFAWDLIYLRQMYTLGEALVSGRTILVVGLFAAAVVVWCCRGGRDRLPLAARAAMLGAVAGLTALFAFEATNPAGRLGIENKIWNQTENHAQNGFLLAFSMNVSPLFVSRPDEYDAEVVARLLAHNAELRQDRRDVAAAPVSLVVFMSESFSDLSGVLFTSDENPLENFQRLAAHFPSFRLVSPSFGGDTSLVEFEALTGLSNAFLPQGVVPYQHYLRRPTPSLASVLGGRGYRTAAVHPYHDWFWSRDVVYPNMGFEAYHSLSDFDEWATRGYFISDAALVDKIIEVIEAGEGPYFIHAVSMQNHGPYIPGRFGEDEIAVQGEFPEDVGRVLGTYLSGVRDADRELARLLRYLETRPEPVICVFFGDHQPSIAKDMAPYRLAGAAIDDNVGEDMFLAETPGLVWTNRPDMLDAGDIPERISPSYLPAILLHQMGIPLPPHMFYLRQGLSNYPVLHRKFVMNREGAMTPFDTLRRERYFCDLEVLQYDLLFGAKYSDMQ</sequence>
<keyword evidence="4 6" id="KW-1133">Transmembrane helix</keyword>
<feature type="transmembrane region" description="Helical" evidence="6">
    <location>
        <begin position="108"/>
        <end position="130"/>
    </location>
</feature>
<reference evidence="8" key="1">
    <citation type="journal article" date="2015" name="Proc. Natl. Acad. Sci. U.S.A.">
        <title>Networks of energetic and metabolic interactions define dynamics in microbial communities.</title>
        <authorList>
            <person name="Embree M."/>
            <person name="Liu J.K."/>
            <person name="Al-Bassam M.M."/>
            <person name="Zengler K."/>
        </authorList>
    </citation>
    <scope>NUCLEOTIDE SEQUENCE</scope>
</reference>
<name>A0A0W8G8E2_9ZZZZ</name>
<dbReference type="InterPro" id="IPR050448">
    <property type="entry name" value="OpgB/LTA_synthase_biosynth"/>
</dbReference>
<comment type="caution">
    <text evidence="8">The sequence shown here is derived from an EMBL/GenBank/DDBJ whole genome shotgun (WGS) entry which is preliminary data.</text>
</comment>
<evidence type="ECO:0000256" key="2">
    <source>
        <dbReference type="ARBA" id="ARBA00022475"/>
    </source>
</evidence>
<dbReference type="PANTHER" id="PTHR47371">
    <property type="entry name" value="LIPOTEICHOIC ACID SYNTHASE"/>
    <property type="match status" value="1"/>
</dbReference>
<dbReference type="Pfam" id="PF00884">
    <property type="entry name" value="Sulfatase"/>
    <property type="match status" value="1"/>
</dbReference>
<evidence type="ECO:0000313" key="8">
    <source>
        <dbReference type="EMBL" id="KUG29435.1"/>
    </source>
</evidence>
<accession>A0A0W8G8E2</accession>
<dbReference type="EMBL" id="LNQE01000086">
    <property type="protein sequence ID" value="KUG29435.1"/>
    <property type="molecule type" value="Genomic_DNA"/>
</dbReference>
<dbReference type="GO" id="GO:0005886">
    <property type="term" value="C:plasma membrane"/>
    <property type="evidence" value="ECO:0007669"/>
    <property type="project" value="UniProtKB-SubCell"/>
</dbReference>
<keyword evidence="5 6" id="KW-0472">Membrane</keyword>
<evidence type="ECO:0000256" key="5">
    <source>
        <dbReference type="ARBA" id="ARBA00023136"/>
    </source>
</evidence>
<dbReference type="AlphaFoldDB" id="A0A0W8G8E2"/>
<feature type="transmembrane region" description="Helical" evidence="6">
    <location>
        <begin position="139"/>
        <end position="158"/>
    </location>
</feature>
<dbReference type="PANTHER" id="PTHR47371:SF3">
    <property type="entry name" value="PHOSPHOGLYCEROL TRANSFERASE I"/>
    <property type="match status" value="1"/>
</dbReference>
<proteinExistence type="predicted"/>
<gene>
    <name evidence="8" type="ORF">ASZ90_000682</name>
</gene>
<comment type="subcellular location">
    <subcellularLocation>
        <location evidence="1">Cell membrane</location>
        <topology evidence="1">Multi-pass membrane protein</topology>
    </subcellularLocation>
</comment>
<dbReference type="CDD" id="cd16015">
    <property type="entry name" value="LTA_synthase"/>
    <property type="match status" value="1"/>
</dbReference>
<feature type="domain" description="Sulfatase N-terminal" evidence="7">
    <location>
        <begin position="233"/>
        <end position="488"/>
    </location>
</feature>
<keyword evidence="2" id="KW-1003">Cell membrane</keyword>
<dbReference type="SUPFAM" id="SSF53649">
    <property type="entry name" value="Alkaline phosphatase-like"/>
    <property type="match status" value="1"/>
</dbReference>
<evidence type="ECO:0000256" key="4">
    <source>
        <dbReference type="ARBA" id="ARBA00022989"/>
    </source>
</evidence>
<dbReference type="InterPro" id="IPR017850">
    <property type="entry name" value="Alkaline_phosphatase_core_sf"/>
</dbReference>
<evidence type="ECO:0000256" key="3">
    <source>
        <dbReference type="ARBA" id="ARBA00022692"/>
    </source>
</evidence>